<keyword evidence="1" id="KW-0175">Coiled coil</keyword>
<dbReference type="Pfam" id="PF01926">
    <property type="entry name" value="MMR_HSR1"/>
    <property type="match status" value="1"/>
</dbReference>
<dbReference type="InParanoid" id="A0A1V8TSH4"/>
<evidence type="ECO:0000313" key="4">
    <source>
        <dbReference type="EMBL" id="OQO14298.1"/>
    </source>
</evidence>
<dbReference type="GO" id="GO:0005525">
    <property type="term" value="F:GTP binding"/>
    <property type="evidence" value="ECO:0007669"/>
    <property type="project" value="InterPro"/>
</dbReference>
<comment type="caution">
    <text evidence="4">The sequence shown here is derived from an EMBL/GenBank/DDBJ whole genome shotgun (WGS) entry which is preliminary data.</text>
</comment>
<dbReference type="STRING" id="1507870.A0A1V8TSH4"/>
<accession>A0A1V8TSH4</accession>
<dbReference type="InterPro" id="IPR027417">
    <property type="entry name" value="P-loop_NTPase"/>
</dbReference>
<feature type="domain" description="G" evidence="3">
    <location>
        <begin position="100"/>
        <end position="171"/>
    </location>
</feature>
<dbReference type="SUPFAM" id="SSF52540">
    <property type="entry name" value="P-loop containing nucleoside triphosphate hydrolases"/>
    <property type="match status" value="1"/>
</dbReference>
<dbReference type="Gene3D" id="3.40.50.300">
    <property type="entry name" value="P-loop containing nucleotide triphosphate hydrolases"/>
    <property type="match status" value="1"/>
</dbReference>
<evidence type="ECO:0000256" key="2">
    <source>
        <dbReference type="SAM" id="MobiDB-lite"/>
    </source>
</evidence>
<protein>
    <recommendedName>
        <fullName evidence="3">G domain-containing protein</fullName>
    </recommendedName>
</protein>
<keyword evidence="5" id="KW-1185">Reference proteome</keyword>
<dbReference type="AlphaFoldDB" id="A0A1V8TSH4"/>
<name>A0A1V8TSH4_9PEZI</name>
<proteinExistence type="predicted"/>
<evidence type="ECO:0000256" key="1">
    <source>
        <dbReference type="SAM" id="Coils"/>
    </source>
</evidence>
<evidence type="ECO:0000259" key="3">
    <source>
        <dbReference type="Pfam" id="PF01926"/>
    </source>
</evidence>
<reference evidence="5" key="1">
    <citation type="submission" date="2017-03" db="EMBL/GenBank/DDBJ databases">
        <title>Genomes of endolithic fungi from Antarctica.</title>
        <authorList>
            <person name="Coleine C."/>
            <person name="Masonjones S."/>
            <person name="Stajich J.E."/>
        </authorList>
    </citation>
    <scope>NUCLEOTIDE SEQUENCE [LARGE SCALE GENOMIC DNA]</scope>
    <source>
        <strain evidence="5">CCFEE 5527</strain>
    </source>
</reference>
<sequence>MGLFESLGLDRDRKGINRAVPSTYPPPPITPGLRQPQLPPRIPPRPSQVGLADTYYRSFALPPSPSGLRPVVERAPPSQAKVNPRNFRDQHEPRESDVFIAVMGVTGAGKSTFISKLTTKEIKIGHDMQACTQDVAVFLCRYSENINVYLVDTPGFDDTDRSDADILREIASWLTTSYANCIKLHGIIYLHRITDIRMQGSAKNNLIMFKKLCGHNALKNVILATTMWERVHEPDGVERERQLKTKQEFWGYMIDNGSQLHRHKNTQDSALQLIDSLVSRQAHKAKVVLDIQAEIVDHGKSLSDTAAGQAVDNAVAQERNKIAKELAHAQADMKQALAEKDRGTAEVLRQHSEEMNAKMRKLDREHSALKVTMERMQDERFAKMQKALEQAEQESKKYREAMAAAQANAEREAKKARDAMAKAQAEAEREAKRAREATAAAQLKAERDAKAMFDKYKAQEAAAAAARQQKAPANDVNDLIAQMSAGQISKDDYVQGLMRLGQQKAKQETASLFQNDTSRSKLQTDYTAAYQHELAKKQAEVLAAQYQQKPSLQDYYAKEYQKQLADLEEKVKSLSTSPQIRTRSHPVSTMSEWPVTFSFYGPHHYGVAKNTDLWQVHDDFPKARLDANNGNRCVSLGMGKCWYIHYHDAQGTCWTERSDEFLTTYPDAEEYMKSKQQYGCPTCVSLGPNGYYFIRTAWGASHKLPADATAHLVNIANVEKFYFGKNGAWVALKYDGSRSWDLKGQYGNLADYIKEGINGETRVHLVAMNPEDASQWVIIWKNGLAAYSIGSTNVIDSFELEEWCTKNLGTKWGS</sequence>
<gene>
    <name evidence="4" type="ORF">B0A48_01174</name>
</gene>
<dbReference type="InterPro" id="IPR006073">
    <property type="entry name" value="GTP-bd"/>
</dbReference>
<dbReference type="EMBL" id="NAJO01000002">
    <property type="protein sequence ID" value="OQO14298.1"/>
    <property type="molecule type" value="Genomic_DNA"/>
</dbReference>
<dbReference type="Proteomes" id="UP000192596">
    <property type="component" value="Unassembled WGS sequence"/>
</dbReference>
<evidence type="ECO:0000313" key="5">
    <source>
        <dbReference type="Proteomes" id="UP000192596"/>
    </source>
</evidence>
<dbReference type="OrthoDB" id="8954335at2759"/>
<dbReference type="CDD" id="cd00882">
    <property type="entry name" value="Ras_like_GTPase"/>
    <property type="match status" value="1"/>
</dbReference>
<organism evidence="4 5">
    <name type="scientific">Cryoendolithus antarcticus</name>
    <dbReference type="NCBI Taxonomy" id="1507870"/>
    <lineage>
        <taxon>Eukaryota</taxon>
        <taxon>Fungi</taxon>
        <taxon>Dikarya</taxon>
        <taxon>Ascomycota</taxon>
        <taxon>Pezizomycotina</taxon>
        <taxon>Dothideomycetes</taxon>
        <taxon>Dothideomycetidae</taxon>
        <taxon>Cladosporiales</taxon>
        <taxon>Cladosporiaceae</taxon>
        <taxon>Cryoendolithus</taxon>
    </lineage>
</organism>
<feature type="coiled-coil region" evidence="1">
    <location>
        <begin position="319"/>
        <end position="444"/>
    </location>
</feature>
<feature type="region of interest" description="Disordered" evidence="2">
    <location>
        <begin position="1"/>
        <end position="45"/>
    </location>
</feature>
<feature type="region of interest" description="Disordered" evidence="2">
    <location>
        <begin position="67"/>
        <end position="90"/>
    </location>
</feature>